<accession>A0AA38LJE1</accession>
<keyword evidence="2" id="KW-0378">Hydrolase</keyword>
<dbReference type="Gene3D" id="3.40.50.1110">
    <property type="entry name" value="SGNH hydrolase"/>
    <property type="match status" value="2"/>
</dbReference>
<gene>
    <name evidence="4" type="ORF">KI387_017761</name>
</gene>
<dbReference type="Proteomes" id="UP000824469">
    <property type="component" value="Unassembled WGS sequence"/>
</dbReference>
<keyword evidence="3" id="KW-0442">Lipid degradation</keyword>
<proteinExistence type="inferred from homology"/>
<evidence type="ECO:0000256" key="3">
    <source>
        <dbReference type="ARBA" id="ARBA00022963"/>
    </source>
</evidence>
<dbReference type="InterPro" id="IPR008265">
    <property type="entry name" value="Lipase_GDSL_AS"/>
</dbReference>
<dbReference type="PANTHER" id="PTHR45648">
    <property type="entry name" value="GDSL LIPASE/ACYLHYDROLASE FAMILY PROTEIN (AFU_ORTHOLOGUE AFUA_4G14700)"/>
    <property type="match status" value="1"/>
</dbReference>
<evidence type="ECO:0008006" key="6">
    <source>
        <dbReference type="Google" id="ProtNLM"/>
    </source>
</evidence>
<reference evidence="4 5" key="1">
    <citation type="journal article" date="2021" name="Nat. Plants">
        <title>The Taxus genome provides insights into paclitaxel biosynthesis.</title>
        <authorList>
            <person name="Xiong X."/>
            <person name="Gou J."/>
            <person name="Liao Q."/>
            <person name="Li Y."/>
            <person name="Zhou Q."/>
            <person name="Bi G."/>
            <person name="Li C."/>
            <person name="Du R."/>
            <person name="Wang X."/>
            <person name="Sun T."/>
            <person name="Guo L."/>
            <person name="Liang H."/>
            <person name="Lu P."/>
            <person name="Wu Y."/>
            <person name="Zhang Z."/>
            <person name="Ro D.K."/>
            <person name="Shang Y."/>
            <person name="Huang S."/>
            <person name="Yan J."/>
        </authorList>
    </citation>
    <scope>NUCLEOTIDE SEQUENCE [LARGE SCALE GENOMIC DNA]</scope>
    <source>
        <strain evidence="4">Ta-2019</strain>
    </source>
</reference>
<keyword evidence="5" id="KW-1185">Reference proteome</keyword>
<dbReference type="OMA" id="HEIWIGN"/>
<comment type="similarity">
    <text evidence="1">Belongs to the 'GDSL' lipolytic enzyme family.</text>
</comment>
<evidence type="ECO:0000256" key="2">
    <source>
        <dbReference type="ARBA" id="ARBA00022801"/>
    </source>
</evidence>
<dbReference type="InterPro" id="IPR001087">
    <property type="entry name" value="GDSL"/>
</dbReference>
<dbReference type="GO" id="GO:0016298">
    <property type="term" value="F:lipase activity"/>
    <property type="evidence" value="ECO:0007669"/>
    <property type="project" value="InterPro"/>
</dbReference>
<dbReference type="InterPro" id="IPR036514">
    <property type="entry name" value="SGNH_hydro_sf"/>
</dbReference>
<dbReference type="PROSITE" id="PS01098">
    <property type="entry name" value="LIPASE_GDSL_SER"/>
    <property type="match status" value="1"/>
</dbReference>
<dbReference type="PANTHER" id="PTHR45648:SF5">
    <property type="entry name" value="OS04G0577300 PROTEIN"/>
    <property type="match status" value="1"/>
</dbReference>
<sequence>MGVCTITKSYTMQMLSILVIGWSIGFNGVRVGVEAAPYAPAMFVFGDSLADAGNNNFIPGCTVRANFTPYGISFFPRPTGRFTNGRTVFDFVEKGDDEAKNYIAKSLFCISIGGNDIDEFFTNNTLPNTNATQLITLLVNKYDRYLTGLYNVGARKILVADISAVGCTPYARNYGFIGYHGLCVEIVNQLVVEYNSALRQLVDRLNQNLDGISIILLKSYHYIMKMIKHGEVYGFSETKEACCGSGRFHAEVACGKTSPPNQYCKHPDTYLFWDYIHPTQKTCSIFAHEIWIGNSSVMHPFNL</sequence>
<comment type="caution">
    <text evidence="4">The sequence shown here is derived from an EMBL/GenBank/DDBJ whole genome shotgun (WGS) entry which is preliminary data.</text>
</comment>
<name>A0AA38LJE1_TAXCH</name>
<evidence type="ECO:0000256" key="1">
    <source>
        <dbReference type="ARBA" id="ARBA00008668"/>
    </source>
</evidence>
<dbReference type="GO" id="GO:0016042">
    <property type="term" value="P:lipid catabolic process"/>
    <property type="evidence" value="ECO:0007669"/>
    <property type="project" value="UniProtKB-KW"/>
</dbReference>
<dbReference type="InterPro" id="IPR051058">
    <property type="entry name" value="GDSL_Est/Lipase"/>
</dbReference>
<dbReference type="SUPFAM" id="SSF52266">
    <property type="entry name" value="SGNH hydrolase"/>
    <property type="match status" value="1"/>
</dbReference>
<organism evidence="4 5">
    <name type="scientific">Taxus chinensis</name>
    <name type="common">Chinese yew</name>
    <name type="synonym">Taxus wallichiana var. chinensis</name>
    <dbReference type="NCBI Taxonomy" id="29808"/>
    <lineage>
        <taxon>Eukaryota</taxon>
        <taxon>Viridiplantae</taxon>
        <taxon>Streptophyta</taxon>
        <taxon>Embryophyta</taxon>
        <taxon>Tracheophyta</taxon>
        <taxon>Spermatophyta</taxon>
        <taxon>Pinopsida</taxon>
        <taxon>Pinidae</taxon>
        <taxon>Conifers II</taxon>
        <taxon>Cupressales</taxon>
        <taxon>Taxaceae</taxon>
        <taxon>Taxus</taxon>
    </lineage>
</organism>
<dbReference type="EMBL" id="JAHRHJ020000003">
    <property type="protein sequence ID" value="KAH9323122.1"/>
    <property type="molecule type" value="Genomic_DNA"/>
</dbReference>
<feature type="non-terminal residue" evidence="4">
    <location>
        <position position="303"/>
    </location>
</feature>
<dbReference type="AlphaFoldDB" id="A0AA38LJE1"/>
<protein>
    <recommendedName>
        <fullName evidence="6">GDSL esterase/lipase</fullName>
    </recommendedName>
</protein>
<dbReference type="Pfam" id="PF00657">
    <property type="entry name" value="Lipase_GDSL"/>
    <property type="match status" value="1"/>
</dbReference>
<evidence type="ECO:0000313" key="5">
    <source>
        <dbReference type="Proteomes" id="UP000824469"/>
    </source>
</evidence>
<keyword evidence="3" id="KW-0443">Lipid metabolism</keyword>
<evidence type="ECO:0000313" key="4">
    <source>
        <dbReference type="EMBL" id="KAH9323122.1"/>
    </source>
</evidence>